<name>A0A4Z2F9P4_9TELE</name>
<sequence length="211" mass="22751">MESHPGPRGRSDALAVCTDAACSCMRSVMSHTSRCRTGPRMEVLLMFNVIDTKGSDLAHGLPPPTKREGLKDGEPAWWVQAPSPRGPLRGGGAAPAALCLPSLVVTERGSSTLHWAYHRPTYLTSPATSPHALGNNNKHDWPFTQKRAGHHLDRHDKGQSYCCMLFPTAIPCFTITTGGGNAANCKALARSLAPFPVRPFAEMQGSDIINR</sequence>
<evidence type="ECO:0000313" key="2">
    <source>
        <dbReference type="Proteomes" id="UP000314294"/>
    </source>
</evidence>
<reference evidence="1 2" key="1">
    <citation type="submission" date="2019-03" db="EMBL/GenBank/DDBJ databases">
        <title>First draft genome of Liparis tanakae, snailfish: a comprehensive survey of snailfish specific genes.</title>
        <authorList>
            <person name="Kim W."/>
            <person name="Song I."/>
            <person name="Jeong J.-H."/>
            <person name="Kim D."/>
            <person name="Kim S."/>
            <person name="Ryu S."/>
            <person name="Song J.Y."/>
            <person name="Lee S.K."/>
        </authorList>
    </citation>
    <scope>NUCLEOTIDE SEQUENCE [LARGE SCALE GENOMIC DNA]</scope>
    <source>
        <tissue evidence="1">Muscle</tissue>
    </source>
</reference>
<dbReference type="Proteomes" id="UP000314294">
    <property type="component" value="Unassembled WGS sequence"/>
</dbReference>
<evidence type="ECO:0000313" key="1">
    <source>
        <dbReference type="EMBL" id="TNN37685.1"/>
    </source>
</evidence>
<organism evidence="1 2">
    <name type="scientific">Liparis tanakae</name>
    <name type="common">Tanaka's snailfish</name>
    <dbReference type="NCBI Taxonomy" id="230148"/>
    <lineage>
        <taxon>Eukaryota</taxon>
        <taxon>Metazoa</taxon>
        <taxon>Chordata</taxon>
        <taxon>Craniata</taxon>
        <taxon>Vertebrata</taxon>
        <taxon>Euteleostomi</taxon>
        <taxon>Actinopterygii</taxon>
        <taxon>Neopterygii</taxon>
        <taxon>Teleostei</taxon>
        <taxon>Neoteleostei</taxon>
        <taxon>Acanthomorphata</taxon>
        <taxon>Eupercaria</taxon>
        <taxon>Perciformes</taxon>
        <taxon>Cottioidei</taxon>
        <taxon>Cottales</taxon>
        <taxon>Liparidae</taxon>
        <taxon>Liparis</taxon>
    </lineage>
</organism>
<dbReference type="EMBL" id="SRLO01001457">
    <property type="protein sequence ID" value="TNN37685.1"/>
    <property type="molecule type" value="Genomic_DNA"/>
</dbReference>
<accession>A0A4Z2F9P4</accession>
<gene>
    <name evidence="1" type="ORF">EYF80_052155</name>
</gene>
<comment type="caution">
    <text evidence="1">The sequence shown here is derived from an EMBL/GenBank/DDBJ whole genome shotgun (WGS) entry which is preliminary data.</text>
</comment>
<proteinExistence type="predicted"/>
<dbReference type="AlphaFoldDB" id="A0A4Z2F9P4"/>
<protein>
    <submittedName>
        <fullName evidence="1">Uncharacterized protein</fullName>
    </submittedName>
</protein>
<keyword evidence="2" id="KW-1185">Reference proteome</keyword>